<accession>A0A087DQI8</accession>
<gene>
    <name evidence="2" type="ORF">BSTEL_0599</name>
</gene>
<protein>
    <submittedName>
        <fullName evidence="2">Uncharacterized protein</fullName>
    </submittedName>
</protein>
<proteinExistence type="predicted"/>
<feature type="compositionally biased region" description="Polar residues" evidence="1">
    <location>
        <begin position="262"/>
        <end position="273"/>
    </location>
</feature>
<reference evidence="2 3" key="1">
    <citation type="submission" date="2014-03" db="EMBL/GenBank/DDBJ databases">
        <title>Genomics of Bifidobacteria.</title>
        <authorList>
            <person name="Ventura M."/>
            <person name="Milani C."/>
            <person name="Lugli G.A."/>
        </authorList>
    </citation>
    <scope>NUCLEOTIDE SEQUENCE [LARGE SCALE GENOMIC DNA]</scope>
    <source>
        <strain evidence="2 3">DSM 23968</strain>
    </source>
</reference>
<organism evidence="2 3">
    <name type="scientific">Bifidobacterium stellenboschense</name>
    <dbReference type="NCBI Taxonomy" id="762211"/>
    <lineage>
        <taxon>Bacteria</taxon>
        <taxon>Bacillati</taxon>
        <taxon>Actinomycetota</taxon>
        <taxon>Actinomycetes</taxon>
        <taxon>Bifidobacteriales</taxon>
        <taxon>Bifidobacteriaceae</taxon>
        <taxon>Bifidobacterium</taxon>
    </lineage>
</organism>
<evidence type="ECO:0000256" key="1">
    <source>
        <dbReference type="SAM" id="MobiDB-lite"/>
    </source>
</evidence>
<name>A0A087DQI8_9BIFI</name>
<dbReference type="Proteomes" id="UP000029004">
    <property type="component" value="Unassembled WGS sequence"/>
</dbReference>
<dbReference type="EMBL" id="JGZP01000011">
    <property type="protein sequence ID" value="KFI97788.1"/>
    <property type="molecule type" value="Genomic_DNA"/>
</dbReference>
<feature type="region of interest" description="Disordered" evidence="1">
    <location>
        <begin position="1"/>
        <end position="25"/>
    </location>
</feature>
<feature type="region of interest" description="Disordered" evidence="1">
    <location>
        <begin position="254"/>
        <end position="273"/>
    </location>
</feature>
<dbReference type="STRING" id="762211.BSTEL_0599"/>
<sequence length="273" mass="29649">MIADPLPSCAIRSPAAHHRPRIDGRASTAAAHRRTLIDGHLFYPLTTGSLQQELLYRSTSPDSPPAHSSLGTSFTHSPLTPCNRGCSTAPHLQTPLPAHSPLGHLFRPLTTERPFRPLATGRLFHPLTTGQPFPSASLPASGVVCVPPTGRERRREASQRRSCATRGAETALRKPTPSFPCQGWRATDAHFLPSVVSLPPMARNRRRAVFKQRSRAILGTEPTEGKVSPTDITLHAGDDATRPRRYRMPTAMLTPAAHRQHTSSGTPAAAHQQ</sequence>
<evidence type="ECO:0000313" key="3">
    <source>
        <dbReference type="Proteomes" id="UP000029004"/>
    </source>
</evidence>
<keyword evidence="3" id="KW-1185">Reference proteome</keyword>
<evidence type="ECO:0000313" key="2">
    <source>
        <dbReference type="EMBL" id="KFI97788.1"/>
    </source>
</evidence>
<comment type="caution">
    <text evidence="2">The sequence shown here is derived from an EMBL/GenBank/DDBJ whole genome shotgun (WGS) entry which is preliminary data.</text>
</comment>
<dbReference type="AlphaFoldDB" id="A0A087DQI8"/>